<reference evidence="8" key="1">
    <citation type="submission" date="2020-06" db="EMBL/GenBank/DDBJ databases">
        <authorList>
            <person name="Li T."/>
            <person name="Hu X."/>
            <person name="Zhang T."/>
            <person name="Song X."/>
            <person name="Zhang H."/>
            <person name="Dai N."/>
            <person name="Sheng W."/>
            <person name="Hou X."/>
            <person name="Wei L."/>
        </authorList>
    </citation>
    <scope>NUCLEOTIDE SEQUENCE</scope>
    <source>
        <strain evidence="8">K16</strain>
        <tissue evidence="8">Leaf</tissue>
    </source>
</reference>
<evidence type="ECO:0000256" key="7">
    <source>
        <dbReference type="SAM" id="Phobius"/>
    </source>
</evidence>
<name>A0AAE1X1R3_9LAMI</name>
<dbReference type="AlphaFoldDB" id="A0AAE1X1R3"/>
<keyword evidence="5" id="KW-0732">Signal</keyword>
<dbReference type="PANTHER" id="PTHR31232:SF42">
    <property type="entry name" value="S-PROTEIN HOMOLOG"/>
    <property type="match status" value="1"/>
</dbReference>
<dbReference type="EMBL" id="JACGWL010000004">
    <property type="protein sequence ID" value="KAK4403734.1"/>
    <property type="molecule type" value="Genomic_DNA"/>
</dbReference>
<comment type="caution">
    <text evidence="8">The sequence shown here is derived from an EMBL/GenBank/DDBJ whole genome shotgun (WGS) entry which is preliminary data.</text>
</comment>
<dbReference type="PANTHER" id="PTHR31232">
    <property type="match status" value="1"/>
</dbReference>
<evidence type="ECO:0000256" key="2">
    <source>
        <dbReference type="ARBA" id="ARBA00005581"/>
    </source>
</evidence>
<dbReference type="Proteomes" id="UP001289374">
    <property type="component" value="Unassembled WGS sequence"/>
</dbReference>
<evidence type="ECO:0000256" key="5">
    <source>
        <dbReference type="ARBA" id="ARBA00022729"/>
    </source>
</evidence>
<sequence>MHSDPSPVIHQSHFQMKIMGENLFFTFTVLLFTMLITSEAFHHTRVTVKNEIQGERINIHCYSSEDNLGVQDLPSGQNFTWHFHVNFSHSTKFYCDFKTRYGSGNYGVYTRKVHARCNKSCVWLIRETGLCLIQTKHNGRLWCQNWKIRPQSVALSARELPDARE</sequence>
<comment type="similarity">
    <text evidence="2 6">Belongs to the plant self-incompatibility (S1) protein family.</text>
</comment>
<keyword evidence="7" id="KW-1133">Transmembrane helix</keyword>
<protein>
    <recommendedName>
        <fullName evidence="6">S-protein homolog</fullName>
    </recommendedName>
</protein>
<evidence type="ECO:0000256" key="4">
    <source>
        <dbReference type="ARBA" id="ARBA00022525"/>
    </source>
</evidence>
<evidence type="ECO:0000256" key="1">
    <source>
        <dbReference type="ARBA" id="ARBA00004613"/>
    </source>
</evidence>
<gene>
    <name evidence="8" type="ORF">Sango_0742000</name>
</gene>
<dbReference type="InterPro" id="IPR010264">
    <property type="entry name" value="Self-incomp_S1"/>
</dbReference>
<dbReference type="Pfam" id="PF05938">
    <property type="entry name" value="Self-incomp_S1"/>
    <property type="match status" value="1"/>
</dbReference>
<comment type="subcellular location">
    <subcellularLocation>
        <location evidence="1 6">Secreted</location>
    </subcellularLocation>
</comment>
<dbReference type="GO" id="GO:0060320">
    <property type="term" value="P:rejection of self pollen"/>
    <property type="evidence" value="ECO:0007669"/>
    <property type="project" value="UniProtKB-KW"/>
</dbReference>
<evidence type="ECO:0000313" key="8">
    <source>
        <dbReference type="EMBL" id="KAK4403734.1"/>
    </source>
</evidence>
<keyword evidence="3 6" id="KW-0713">Self-incompatibility</keyword>
<keyword evidence="7" id="KW-0472">Membrane</keyword>
<evidence type="ECO:0000256" key="3">
    <source>
        <dbReference type="ARBA" id="ARBA00022471"/>
    </source>
</evidence>
<keyword evidence="9" id="KW-1185">Reference proteome</keyword>
<evidence type="ECO:0000256" key="6">
    <source>
        <dbReference type="RuleBase" id="RU367044"/>
    </source>
</evidence>
<dbReference type="GO" id="GO:0005576">
    <property type="term" value="C:extracellular region"/>
    <property type="evidence" value="ECO:0007669"/>
    <property type="project" value="UniProtKB-SubCell"/>
</dbReference>
<accession>A0AAE1X1R3</accession>
<keyword evidence="7" id="KW-0812">Transmembrane</keyword>
<evidence type="ECO:0000313" key="9">
    <source>
        <dbReference type="Proteomes" id="UP001289374"/>
    </source>
</evidence>
<proteinExistence type="inferred from homology"/>
<feature type="transmembrane region" description="Helical" evidence="7">
    <location>
        <begin position="23"/>
        <end position="41"/>
    </location>
</feature>
<reference evidence="8" key="2">
    <citation type="journal article" date="2024" name="Plant">
        <title>Genomic evolution and insights into agronomic trait innovations of Sesamum species.</title>
        <authorList>
            <person name="Miao H."/>
            <person name="Wang L."/>
            <person name="Qu L."/>
            <person name="Liu H."/>
            <person name="Sun Y."/>
            <person name="Le M."/>
            <person name="Wang Q."/>
            <person name="Wei S."/>
            <person name="Zheng Y."/>
            <person name="Lin W."/>
            <person name="Duan Y."/>
            <person name="Cao H."/>
            <person name="Xiong S."/>
            <person name="Wang X."/>
            <person name="Wei L."/>
            <person name="Li C."/>
            <person name="Ma Q."/>
            <person name="Ju M."/>
            <person name="Zhao R."/>
            <person name="Li G."/>
            <person name="Mu C."/>
            <person name="Tian Q."/>
            <person name="Mei H."/>
            <person name="Zhang T."/>
            <person name="Gao T."/>
            <person name="Zhang H."/>
        </authorList>
    </citation>
    <scope>NUCLEOTIDE SEQUENCE</scope>
    <source>
        <strain evidence="8">K16</strain>
    </source>
</reference>
<keyword evidence="4 6" id="KW-0964">Secreted</keyword>
<organism evidence="8 9">
    <name type="scientific">Sesamum angolense</name>
    <dbReference type="NCBI Taxonomy" id="2727404"/>
    <lineage>
        <taxon>Eukaryota</taxon>
        <taxon>Viridiplantae</taxon>
        <taxon>Streptophyta</taxon>
        <taxon>Embryophyta</taxon>
        <taxon>Tracheophyta</taxon>
        <taxon>Spermatophyta</taxon>
        <taxon>Magnoliopsida</taxon>
        <taxon>eudicotyledons</taxon>
        <taxon>Gunneridae</taxon>
        <taxon>Pentapetalae</taxon>
        <taxon>asterids</taxon>
        <taxon>lamiids</taxon>
        <taxon>Lamiales</taxon>
        <taxon>Pedaliaceae</taxon>
        <taxon>Sesamum</taxon>
    </lineage>
</organism>